<evidence type="ECO:0000313" key="1">
    <source>
        <dbReference type="EMBL" id="KAI3769792.1"/>
    </source>
</evidence>
<dbReference type="EMBL" id="CM042047">
    <property type="protein sequence ID" value="KAI3769792.1"/>
    <property type="molecule type" value="Genomic_DNA"/>
</dbReference>
<gene>
    <name evidence="1" type="ORF">L6452_00905</name>
</gene>
<evidence type="ECO:0000313" key="2">
    <source>
        <dbReference type="Proteomes" id="UP001055879"/>
    </source>
</evidence>
<reference evidence="2" key="1">
    <citation type="journal article" date="2022" name="Mol. Ecol. Resour.">
        <title>The genomes of chicory, endive, great burdock and yacon provide insights into Asteraceae palaeo-polyploidization history and plant inulin production.</title>
        <authorList>
            <person name="Fan W."/>
            <person name="Wang S."/>
            <person name="Wang H."/>
            <person name="Wang A."/>
            <person name="Jiang F."/>
            <person name="Liu H."/>
            <person name="Zhao H."/>
            <person name="Xu D."/>
            <person name="Zhang Y."/>
        </authorList>
    </citation>
    <scope>NUCLEOTIDE SEQUENCE [LARGE SCALE GENOMIC DNA]</scope>
    <source>
        <strain evidence="2">cv. Niubang</strain>
    </source>
</reference>
<name>A0ACB9FFF4_ARCLA</name>
<proteinExistence type="predicted"/>
<accession>A0ACB9FFF4</accession>
<comment type="caution">
    <text evidence="1">The sequence shown here is derived from an EMBL/GenBank/DDBJ whole genome shotgun (WGS) entry which is preliminary data.</text>
</comment>
<keyword evidence="2" id="KW-1185">Reference proteome</keyword>
<protein>
    <submittedName>
        <fullName evidence="1">Uncharacterized protein</fullName>
    </submittedName>
</protein>
<reference evidence="1 2" key="2">
    <citation type="journal article" date="2022" name="Mol. Ecol. Resour.">
        <title>The genomes of chicory, endive, great burdock and yacon provide insights into Asteraceae paleo-polyploidization history and plant inulin production.</title>
        <authorList>
            <person name="Fan W."/>
            <person name="Wang S."/>
            <person name="Wang H."/>
            <person name="Wang A."/>
            <person name="Jiang F."/>
            <person name="Liu H."/>
            <person name="Zhao H."/>
            <person name="Xu D."/>
            <person name="Zhang Y."/>
        </authorList>
    </citation>
    <scope>NUCLEOTIDE SEQUENCE [LARGE SCALE GENOMIC DNA]</scope>
    <source>
        <strain evidence="2">cv. Niubang</strain>
    </source>
</reference>
<sequence>MHYQDKNTSTYLVVQKSLLPEDVTTSTHHEEVKLFFKEENRSILVERDGKRVGEGGQGSSSAMMATRGKGTRRASEFCWEK</sequence>
<organism evidence="1 2">
    <name type="scientific">Arctium lappa</name>
    <name type="common">Greater burdock</name>
    <name type="synonym">Lappa major</name>
    <dbReference type="NCBI Taxonomy" id="4217"/>
    <lineage>
        <taxon>Eukaryota</taxon>
        <taxon>Viridiplantae</taxon>
        <taxon>Streptophyta</taxon>
        <taxon>Embryophyta</taxon>
        <taxon>Tracheophyta</taxon>
        <taxon>Spermatophyta</taxon>
        <taxon>Magnoliopsida</taxon>
        <taxon>eudicotyledons</taxon>
        <taxon>Gunneridae</taxon>
        <taxon>Pentapetalae</taxon>
        <taxon>asterids</taxon>
        <taxon>campanulids</taxon>
        <taxon>Asterales</taxon>
        <taxon>Asteraceae</taxon>
        <taxon>Carduoideae</taxon>
        <taxon>Cardueae</taxon>
        <taxon>Arctiinae</taxon>
        <taxon>Arctium</taxon>
    </lineage>
</organism>
<dbReference type="Proteomes" id="UP001055879">
    <property type="component" value="Linkage Group LG01"/>
</dbReference>